<dbReference type="GO" id="GO:0046872">
    <property type="term" value="F:metal ion binding"/>
    <property type="evidence" value="ECO:0007669"/>
    <property type="project" value="UniProtKB-KW"/>
</dbReference>
<dbReference type="Proteomes" id="UP000808349">
    <property type="component" value="Unassembled WGS sequence"/>
</dbReference>
<keyword evidence="4" id="KW-0862">Zinc</keyword>
<dbReference type="GO" id="GO:0016811">
    <property type="term" value="F:hydrolase activity, acting on carbon-nitrogen (but not peptide) bonds, in linear amides"/>
    <property type="evidence" value="ECO:0007669"/>
    <property type="project" value="InterPro"/>
</dbReference>
<organism evidence="6 7">
    <name type="scientific">Candidatus Defluviibacterium haderslevense</name>
    <dbReference type="NCBI Taxonomy" id="2981993"/>
    <lineage>
        <taxon>Bacteria</taxon>
        <taxon>Pseudomonadati</taxon>
        <taxon>Bacteroidota</taxon>
        <taxon>Saprospiria</taxon>
        <taxon>Saprospirales</taxon>
        <taxon>Saprospiraceae</taxon>
        <taxon>Candidatus Defluviibacterium</taxon>
    </lineage>
</organism>
<accession>A0A9D7XG80</accession>
<protein>
    <submittedName>
        <fullName evidence="6">Succinylglutamate desuccinylase/aspartoacylase family protein</fullName>
    </submittedName>
</protein>
<dbReference type="PANTHER" id="PTHR37326">
    <property type="entry name" value="BLL3975 PROTEIN"/>
    <property type="match status" value="1"/>
</dbReference>
<dbReference type="AlphaFoldDB" id="A0A9D7XG80"/>
<gene>
    <name evidence="6" type="ORF">IPO85_03645</name>
</gene>
<keyword evidence="3" id="KW-0378">Hydrolase</keyword>
<evidence type="ECO:0000259" key="5">
    <source>
        <dbReference type="Pfam" id="PF24827"/>
    </source>
</evidence>
<name>A0A9D7XG80_9BACT</name>
<sequence length="321" mass="35854">MDNITIQGQDFPPGSSGMVRINAGRLPSGNRISIFTYIFRSKNPGPTALILGGMHGDEINGVEIVSRTISDNFFGNLTSGSVIVIPLLNIFGFINYSRDVPDGKDVNRSFPGNMNGSLASRVARMITKKILPLIDFGIDFHTGAKDHWNYPQIRYSPKFLPSKELALKCKYDLLVEKSVLSKSFRKIAKDYKKPIIIFEGGEALRLDPFVIDKGLKIIKNLLSSYSMISNVPIQAQKCKIYQKTVWQRAPDSGICSYHRMSGEYVKKGELLALIHDPFAQREIKMLATRDAFILGHNNASVVNSGDGMFHLAYEEEIIQYA</sequence>
<dbReference type="Pfam" id="PF24827">
    <property type="entry name" value="AstE_AspA_cat"/>
    <property type="match status" value="1"/>
</dbReference>
<dbReference type="InterPro" id="IPR043795">
    <property type="entry name" value="N-alpha-Ac-DABA-like"/>
</dbReference>
<proteinExistence type="predicted"/>
<comment type="cofactor">
    <cofactor evidence="1">
        <name>Zn(2+)</name>
        <dbReference type="ChEBI" id="CHEBI:29105"/>
    </cofactor>
</comment>
<dbReference type="SUPFAM" id="SSF53187">
    <property type="entry name" value="Zn-dependent exopeptidases"/>
    <property type="match status" value="1"/>
</dbReference>
<dbReference type="InterPro" id="IPR053138">
    <property type="entry name" value="N-alpha-Ac-DABA_deacetylase"/>
</dbReference>
<dbReference type="Gene3D" id="3.40.630.10">
    <property type="entry name" value="Zn peptidases"/>
    <property type="match status" value="1"/>
</dbReference>
<evidence type="ECO:0000313" key="7">
    <source>
        <dbReference type="Proteomes" id="UP000808349"/>
    </source>
</evidence>
<evidence type="ECO:0000256" key="2">
    <source>
        <dbReference type="ARBA" id="ARBA00022723"/>
    </source>
</evidence>
<dbReference type="EMBL" id="JADKFW010000004">
    <property type="protein sequence ID" value="MBK9716607.1"/>
    <property type="molecule type" value="Genomic_DNA"/>
</dbReference>
<dbReference type="PANTHER" id="PTHR37326:SF2">
    <property type="entry name" value="SUCCINYLGLUTAMATE DESUCCINYLASE_ASPARTOACYLASE FAMILY PROTEIN"/>
    <property type="match status" value="1"/>
</dbReference>
<dbReference type="PIRSF" id="PIRSF039012">
    <property type="entry name" value="ASP"/>
    <property type="match status" value="1"/>
</dbReference>
<keyword evidence="2" id="KW-0479">Metal-binding</keyword>
<evidence type="ECO:0000313" key="6">
    <source>
        <dbReference type="EMBL" id="MBK9716607.1"/>
    </source>
</evidence>
<dbReference type="CDD" id="cd06251">
    <property type="entry name" value="M14_ASTE_ASPA-like"/>
    <property type="match status" value="1"/>
</dbReference>
<reference evidence="6 7" key="1">
    <citation type="submission" date="2020-10" db="EMBL/GenBank/DDBJ databases">
        <title>Connecting structure to function with the recovery of over 1000 high-quality activated sludge metagenome-assembled genomes encoding full-length rRNA genes using long-read sequencing.</title>
        <authorList>
            <person name="Singleton C.M."/>
            <person name="Petriglieri F."/>
            <person name="Kristensen J.M."/>
            <person name="Kirkegaard R.H."/>
            <person name="Michaelsen T.Y."/>
            <person name="Andersen M.H."/>
            <person name="Karst S.M."/>
            <person name="Dueholm M.S."/>
            <person name="Nielsen P.H."/>
            <person name="Albertsen M."/>
        </authorList>
    </citation>
    <scope>NUCLEOTIDE SEQUENCE [LARGE SCALE GENOMIC DNA]</scope>
    <source>
        <strain evidence="6">Ribe_18-Q3-R11-54_BAT3C.373</strain>
    </source>
</reference>
<evidence type="ECO:0000256" key="4">
    <source>
        <dbReference type="ARBA" id="ARBA00022833"/>
    </source>
</evidence>
<evidence type="ECO:0000256" key="1">
    <source>
        <dbReference type="ARBA" id="ARBA00001947"/>
    </source>
</evidence>
<evidence type="ECO:0000256" key="3">
    <source>
        <dbReference type="ARBA" id="ARBA00022801"/>
    </source>
</evidence>
<dbReference type="InterPro" id="IPR055438">
    <property type="entry name" value="AstE_AspA_cat"/>
</dbReference>
<comment type="caution">
    <text evidence="6">The sequence shown here is derived from an EMBL/GenBank/DDBJ whole genome shotgun (WGS) entry which is preliminary data.</text>
</comment>
<feature type="domain" description="Succinylglutamate desuccinylase/Aspartoacylase catalytic" evidence="5">
    <location>
        <begin position="44"/>
        <end position="223"/>
    </location>
</feature>
<dbReference type="GO" id="GO:0016788">
    <property type="term" value="F:hydrolase activity, acting on ester bonds"/>
    <property type="evidence" value="ECO:0007669"/>
    <property type="project" value="InterPro"/>
</dbReference>